<evidence type="ECO:0000313" key="2">
    <source>
        <dbReference type="Proteomes" id="UP001233999"/>
    </source>
</evidence>
<dbReference type="EMBL" id="JASPKZ010003044">
    <property type="protein sequence ID" value="KAJ9594479.1"/>
    <property type="molecule type" value="Genomic_DNA"/>
</dbReference>
<evidence type="ECO:0000313" key="1">
    <source>
        <dbReference type="EMBL" id="KAJ9594479.1"/>
    </source>
</evidence>
<accession>A0AAD8ELR0</accession>
<comment type="caution">
    <text evidence="1">The sequence shown here is derived from an EMBL/GenBank/DDBJ whole genome shotgun (WGS) entry which is preliminary data.</text>
</comment>
<dbReference type="AlphaFoldDB" id="A0AAD8ELR0"/>
<gene>
    <name evidence="1" type="ORF">L9F63_014091</name>
</gene>
<reference evidence="1" key="1">
    <citation type="journal article" date="2023" name="IScience">
        <title>Live-bearing cockroach genome reveals convergent evolutionary mechanisms linked to viviparity in insects and beyond.</title>
        <authorList>
            <person name="Fouks B."/>
            <person name="Harrison M.C."/>
            <person name="Mikhailova A.A."/>
            <person name="Marchal E."/>
            <person name="English S."/>
            <person name="Carruthers M."/>
            <person name="Jennings E.C."/>
            <person name="Chiamaka E.L."/>
            <person name="Frigard R.A."/>
            <person name="Pippel M."/>
            <person name="Attardo G.M."/>
            <person name="Benoit J.B."/>
            <person name="Bornberg-Bauer E."/>
            <person name="Tobe S.S."/>
        </authorList>
    </citation>
    <scope>NUCLEOTIDE SEQUENCE</scope>
    <source>
        <strain evidence="1">Stay&amp;Tobe</strain>
    </source>
</reference>
<dbReference type="Proteomes" id="UP001233999">
    <property type="component" value="Unassembled WGS sequence"/>
</dbReference>
<name>A0AAD8ELR0_DIPPU</name>
<protein>
    <submittedName>
        <fullName evidence="1">Uncharacterized protein</fullName>
    </submittedName>
</protein>
<feature type="non-terminal residue" evidence="1">
    <location>
        <position position="1"/>
    </location>
</feature>
<keyword evidence="2" id="KW-1185">Reference proteome</keyword>
<proteinExistence type="predicted"/>
<feature type="non-terminal residue" evidence="1">
    <location>
        <position position="52"/>
    </location>
</feature>
<organism evidence="1 2">
    <name type="scientific">Diploptera punctata</name>
    <name type="common">Pacific beetle cockroach</name>
    <dbReference type="NCBI Taxonomy" id="6984"/>
    <lineage>
        <taxon>Eukaryota</taxon>
        <taxon>Metazoa</taxon>
        <taxon>Ecdysozoa</taxon>
        <taxon>Arthropoda</taxon>
        <taxon>Hexapoda</taxon>
        <taxon>Insecta</taxon>
        <taxon>Pterygota</taxon>
        <taxon>Neoptera</taxon>
        <taxon>Polyneoptera</taxon>
        <taxon>Dictyoptera</taxon>
        <taxon>Blattodea</taxon>
        <taxon>Blaberoidea</taxon>
        <taxon>Blaberidae</taxon>
        <taxon>Diplopterinae</taxon>
        <taxon>Diploptera</taxon>
    </lineage>
</organism>
<reference evidence="1" key="2">
    <citation type="submission" date="2023-05" db="EMBL/GenBank/DDBJ databases">
        <authorList>
            <person name="Fouks B."/>
        </authorList>
    </citation>
    <scope>NUCLEOTIDE SEQUENCE</scope>
    <source>
        <strain evidence="1">Stay&amp;Tobe</strain>
        <tissue evidence="1">Testes</tissue>
    </source>
</reference>
<sequence length="52" mass="6137">GWKTNDDIFYLISSNFKILCAVSGYPFMILEHKSLSFLMARFIRRLYSQVIC</sequence>